<dbReference type="AlphaFoldDB" id="A0A8J3XJW0"/>
<accession>A0A8J3XJW0</accession>
<evidence type="ECO:0000313" key="2">
    <source>
        <dbReference type="Proteomes" id="UP000644610"/>
    </source>
</evidence>
<dbReference type="Proteomes" id="UP000644610">
    <property type="component" value="Unassembled WGS sequence"/>
</dbReference>
<sequence>MPATLTRAPDEISARRVRLLQLHQELTLRRCRSRLIRYRRRRWVLKVGRYTVLCAGADGVYAYVTKRGLILSPADQDGIATAVYRLVEGGLG</sequence>
<dbReference type="EMBL" id="BOOQ01000001">
    <property type="protein sequence ID" value="GII43580.1"/>
    <property type="molecule type" value="Genomic_DNA"/>
</dbReference>
<organism evidence="1 2">
    <name type="scientific">Planotetraspora silvatica</name>
    <dbReference type="NCBI Taxonomy" id="234614"/>
    <lineage>
        <taxon>Bacteria</taxon>
        <taxon>Bacillati</taxon>
        <taxon>Actinomycetota</taxon>
        <taxon>Actinomycetes</taxon>
        <taxon>Streptosporangiales</taxon>
        <taxon>Streptosporangiaceae</taxon>
        <taxon>Planotetraspora</taxon>
    </lineage>
</organism>
<comment type="caution">
    <text evidence="1">The sequence shown here is derived from an EMBL/GenBank/DDBJ whole genome shotgun (WGS) entry which is preliminary data.</text>
</comment>
<dbReference type="RefSeq" id="WP_203970555.1">
    <property type="nucleotide sequence ID" value="NZ_BAAAKY010000005.1"/>
</dbReference>
<protein>
    <submittedName>
        <fullName evidence="1">Uncharacterized protein</fullName>
    </submittedName>
</protein>
<keyword evidence="2" id="KW-1185">Reference proteome</keyword>
<proteinExistence type="predicted"/>
<name>A0A8J3XJW0_9ACTN</name>
<gene>
    <name evidence="1" type="ORF">Psi02_00040</name>
</gene>
<evidence type="ECO:0000313" key="1">
    <source>
        <dbReference type="EMBL" id="GII43580.1"/>
    </source>
</evidence>
<reference evidence="1" key="1">
    <citation type="submission" date="2021-01" db="EMBL/GenBank/DDBJ databases">
        <title>Whole genome shotgun sequence of Planotetraspora silvatica NBRC 100141.</title>
        <authorList>
            <person name="Komaki H."/>
            <person name="Tamura T."/>
        </authorList>
    </citation>
    <scope>NUCLEOTIDE SEQUENCE</scope>
    <source>
        <strain evidence="1">NBRC 100141</strain>
    </source>
</reference>